<dbReference type="EMBL" id="CACVKT020007046">
    <property type="protein sequence ID" value="CAC5404830.1"/>
    <property type="molecule type" value="Genomic_DNA"/>
</dbReference>
<evidence type="ECO:0000313" key="2">
    <source>
        <dbReference type="Proteomes" id="UP000507470"/>
    </source>
</evidence>
<protein>
    <submittedName>
        <fullName evidence="1">Uncharacterized protein</fullName>
    </submittedName>
</protein>
<sequence length="286" mass="33287">MLECGKAVTSRMFMWKYRFSLVQNEYRNIMCYPGRILTSAGCLPLLQTTRNLGYIISLGLTTELANDINETVPFFISIKTAFRSHLKRQLHARKVNFTSSIVWACSNCTENIWHQGIALNISVYQDFVIFDYVDRLELETKLLSICNSNFLVAHKHQNYTFKLSKDVEALRIESYNSSKMGFIQSCFIRTIKRKTDTYVYSKVSRLLTCKQIELEITEFRKHPLKLIILAKAIELDYDEYDIMSSGKARICLETFRYIFKVNPKLTSDHDIGGLFRSFLLVHLSFV</sequence>
<proteinExistence type="predicted"/>
<keyword evidence="2" id="KW-1185">Reference proteome</keyword>
<gene>
    <name evidence="1" type="ORF">MCOR_38574</name>
</gene>
<reference evidence="1 2" key="1">
    <citation type="submission" date="2020-06" db="EMBL/GenBank/DDBJ databases">
        <authorList>
            <person name="Li R."/>
            <person name="Bekaert M."/>
        </authorList>
    </citation>
    <scope>NUCLEOTIDE SEQUENCE [LARGE SCALE GENOMIC DNA]</scope>
    <source>
        <strain evidence="2">wild</strain>
    </source>
</reference>
<dbReference type="OrthoDB" id="10604405at2759"/>
<evidence type="ECO:0000313" key="1">
    <source>
        <dbReference type="EMBL" id="CAC5404830.1"/>
    </source>
</evidence>
<name>A0A6J8DCI4_MYTCO</name>
<organism evidence="1 2">
    <name type="scientific">Mytilus coruscus</name>
    <name type="common">Sea mussel</name>
    <dbReference type="NCBI Taxonomy" id="42192"/>
    <lineage>
        <taxon>Eukaryota</taxon>
        <taxon>Metazoa</taxon>
        <taxon>Spiralia</taxon>
        <taxon>Lophotrochozoa</taxon>
        <taxon>Mollusca</taxon>
        <taxon>Bivalvia</taxon>
        <taxon>Autobranchia</taxon>
        <taxon>Pteriomorphia</taxon>
        <taxon>Mytilida</taxon>
        <taxon>Mytiloidea</taxon>
        <taxon>Mytilidae</taxon>
        <taxon>Mytilinae</taxon>
        <taxon>Mytilus</taxon>
    </lineage>
</organism>
<accession>A0A6J8DCI4</accession>
<dbReference type="Proteomes" id="UP000507470">
    <property type="component" value="Unassembled WGS sequence"/>
</dbReference>
<dbReference type="AlphaFoldDB" id="A0A6J8DCI4"/>